<reference evidence="5 6" key="1">
    <citation type="submission" date="2017-03" db="EMBL/GenBank/DDBJ databases">
        <authorList>
            <person name="Afonso C.L."/>
            <person name="Miller P.J."/>
            <person name="Scott M.A."/>
            <person name="Spackman E."/>
            <person name="Goraichik I."/>
            <person name="Dimitrov K.M."/>
            <person name="Suarez D.L."/>
            <person name="Swayne D.E."/>
        </authorList>
    </citation>
    <scope>NUCLEOTIDE SEQUENCE [LARGE SCALE GENOMIC DNA]</scope>
    <source>
        <strain evidence="5 6">CECT 7691</strain>
    </source>
</reference>
<gene>
    <name evidence="5" type="primary">echA8_8</name>
    <name evidence="5" type="ORF">OCH7691_02052</name>
</gene>
<proteinExistence type="inferred from homology"/>
<protein>
    <submittedName>
        <fullName evidence="5">Putative enoyl-CoA hydratase echA8</fullName>
        <ecNumber evidence="5">4.2.1.17</ecNumber>
    </submittedName>
</protein>
<dbReference type="RefSeq" id="WP_085883599.1">
    <property type="nucleotide sequence ID" value="NZ_FWFR01000001.1"/>
</dbReference>
<keyword evidence="2" id="KW-0443">Lipid metabolism</keyword>
<dbReference type="EMBL" id="FWFR01000001">
    <property type="protein sequence ID" value="SLN47560.1"/>
    <property type="molecule type" value="Genomic_DNA"/>
</dbReference>
<dbReference type="FunFam" id="1.10.12.10:FF:000001">
    <property type="entry name" value="Probable enoyl-CoA hydratase, mitochondrial"/>
    <property type="match status" value="1"/>
</dbReference>
<keyword evidence="3 5" id="KW-0456">Lyase</keyword>
<evidence type="ECO:0000256" key="1">
    <source>
        <dbReference type="ARBA" id="ARBA00005254"/>
    </source>
</evidence>
<accession>A0A1Y5SXQ2</accession>
<dbReference type="InterPro" id="IPR029045">
    <property type="entry name" value="ClpP/crotonase-like_dom_sf"/>
</dbReference>
<sequence length="260" mass="28110">MARLTSTEEGGGIVVVTLDRAEAMNAFDTQMAREMLELFGNVRRRRDDLRCVVLAAAGGKAFSVGADLKERDGMSVEDWRRQHALFRDAYDTLWRFPWPIVAAVEGYALGGGCELALACDFIIASETASFALPEIRLGIMPGCGGTQLLPRAMPERVARELIFTGRRFGAAEAQAWGMVNRVVAPGGALAEALESARAIAANAPLAIQGAKRAIDHGLQTDLSTALALEVSIHQRLSASDDRMEGIAAFNGKRAPRWRNQ</sequence>
<name>A0A1Y5SXQ2_9PROT</name>
<evidence type="ECO:0000313" key="6">
    <source>
        <dbReference type="Proteomes" id="UP000193200"/>
    </source>
</evidence>
<dbReference type="OrthoDB" id="9802898at2"/>
<dbReference type="InParanoid" id="A0A1Y5SXQ2"/>
<dbReference type="AlphaFoldDB" id="A0A1Y5SXQ2"/>
<evidence type="ECO:0000256" key="2">
    <source>
        <dbReference type="ARBA" id="ARBA00023098"/>
    </source>
</evidence>
<dbReference type="Gene3D" id="3.90.226.10">
    <property type="entry name" value="2-enoyl-CoA Hydratase, Chain A, domain 1"/>
    <property type="match status" value="1"/>
</dbReference>
<evidence type="ECO:0000313" key="5">
    <source>
        <dbReference type="EMBL" id="SLN47560.1"/>
    </source>
</evidence>
<dbReference type="InterPro" id="IPR018376">
    <property type="entry name" value="Enoyl-CoA_hyd/isom_CS"/>
</dbReference>
<keyword evidence="6" id="KW-1185">Reference proteome</keyword>
<evidence type="ECO:0000256" key="3">
    <source>
        <dbReference type="ARBA" id="ARBA00023239"/>
    </source>
</evidence>
<dbReference type="PROSITE" id="PS00166">
    <property type="entry name" value="ENOYL_COA_HYDRATASE"/>
    <property type="match status" value="1"/>
</dbReference>
<dbReference type="InterPro" id="IPR001753">
    <property type="entry name" value="Enoyl-CoA_hydra/iso"/>
</dbReference>
<dbReference type="Gene3D" id="1.10.12.10">
    <property type="entry name" value="Lyase 2-enoyl-coa Hydratase, Chain A, domain 2"/>
    <property type="match status" value="1"/>
</dbReference>
<dbReference type="InterPro" id="IPR014748">
    <property type="entry name" value="Enoyl-CoA_hydra_C"/>
</dbReference>
<dbReference type="PANTHER" id="PTHR11941:SF169">
    <property type="entry name" value="(7AS)-7A-METHYL-1,5-DIOXO-2,3,5,6,7,7A-HEXAHYDRO-1H-INDENE-CARBOXYL-COA HYDROLASE"/>
    <property type="match status" value="1"/>
</dbReference>
<comment type="similarity">
    <text evidence="1 4">Belongs to the enoyl-CoA hydratase/isomerase family.</text>
</comment>
<evidence type="ECO:0000256" key="4">
    <source>
        <dbReference type="RuleBase" id="RU003707"/>
    </source>
</evidence>
<dbReference type="SUPFAM" id="SSF52096">
    <property type="entry name" value="ClpP/crotonase"/>
    <property type="match status" value="1"/>
</dbReference>
<dbReference type="Proteomes" id="UP000193200">
    <property type="component" value="Unassembled WGS sequence"/>
</dbReference>
<dbReference type="FunFam" id="3.90.226.10:FF:000009">
    <property type="entry name" value="Carnitinyl-CoA dehydratase"/>
    <property type="match status" value="1"/>
</dbReference>
<dbReference type="CDD" id="cd06558">
    <property type="entry name" value="crotonase-like"/>
    <property type="match status" value="1"/>
</dbReference>
<dbReference type="GO" id="GO:0004300">
    <property type="term" value="F:enoyl-CoA hydratase activity"/>
    <property type="evidence" value="ECO:0007669"/>
    <property type="project" value="UniProtKB-EC"/>
</dbReference>
<dbReference type="PANTHER" id="PTHR11941">
    <property type="entry name" value="ENOYL-COA HYDRATASE-RELATED"/>
    <property type="match status" value="1"/>
</dbReference>
<dbReference type="Pfam" id="PF00378">
    <property type="entry name" value="ECH_1"/>
    <property type="match status" value="1"/>
</dbReference>
<organism evidence="5 6">
    <name type="scientific">Oceanibacterium hippocampi</name>
    <dbReference type="NCBI Taxonomy" id="745714"/>
    <lineage>
        <taxon>Bacteria</taxon>
        <taxon>Pseudomonadati</taxon>
        <taxon>Pseudomonadota</taxon>
        <taxon>Alphaproteobacteria</taxon>
        <taxon>Sneathiellales</taxon>
        <taxon>Sneathiellaceae</taxon>
        <taxon>Oceanibacterium</taxon>
    </lineage>
</organism>
<dbReference type="GO" id="GO:0006635">
    <property type="term" value="P:fatty acid beta-oxidation"/>
    <property type="evidence" value="ECO:0007669"/>
    <property type="project" value="TreeGrafter"/>
</dbReference>
<dbReference type="EC" id="4.2.1.17" evidence="5"/>